<protein>
    <recommendedName>
        <fullName evidence="1">GH3 C-terminal domain-containing protein</fullName>
    </recommendedName>
</protein>
<reference evidence="2" key="1">
    <citation type="submission" date="2020-10" db="EMBL/GenBank/DDBJ databases">
        <authorList>
            <person name="Han B."/>
            <person name="Lu T."/>
            <person name="Zhao Q."/>
            <person name="Huang X."/>
            <person name="Zhao Y."/>
        </authorList>
    </citation>
    <scope>NUCLEOTIDE SEQUENCE</scope>
</reference>
<comment type="caution">
    <text evidence="2">The sequence shown here is derived from an EMBL/GenBank/DDBJ whole genome shotgun (WGS) entry which is preliminary data.</text>
</comment>
<name>A0A811RGY2_9POAL</name>
<keyword evidence="3" id="KW-1185">Reference proteome</keyword>
<organism evidence="2 3">
    <name type="scientific">Miscanthus lutarioriparius</name>
    <dbReference type="NCBI Taxonomy" id="422564"/>
    <lineage>
        <taxon>Eukaryota</taxon>
        <taxon>Viridiplantae</taxon>
        <taxon>Streptophyta</taxon>
        <taxon>Embryophyta</taxon>
        <taxon>Tracheophyta</taxon>
        <taxon>Spermatophyta</taxon>
        <taxon>Magnoliopsida</taxon>
        <taxon>Liliopsida</taxon>
        <taxon>Poales</taxon>
        <taxon>Poaceae</taxon>
        <taxon>PACMAD clade</taxon>
        <taxon>Panicoideae</taxon>
        <taxon>Andropogonodae</taxon>
        <taxon>Andropogoneae</taxon>
        <taxon>Saccharinae</taxon>
        <taxon>Miscanthus</taxon>
    </lineage>
</organism>
<feature type="domain" description="GH3 C-terminal" evidence="1">
    <location>
        <begin position="49"/>
        <end position="166"/>
    </location>
</feature>
<dbReference type="GO" id="GO:0016881">
    <property type="term" value="F:acid-amino acid ligase activity"/>
    <property type="evidence" value="ECO:0007669"/>
    <property type="project" value="TreeGrafter"/>
</dbReference>
<evidence type="ECO:0000313" key="3">
    <source>
        <dbReference type="Proteomes" id="UP000604825"/>
    </source>
</evidence>
<dbReference type="InterPro" id="IPR004993">
    <property type="entry name" value="GH3"/>
</dbReference>
<dbReference type="EMBL" id="CAJGYO010000014">
    <property type="protein sequence ID" value="CAD6269089.1"/>
    <property type="molecule type" value="Genomic_DNA"/>
</dbReference>
<dbReference type="OrthoDB" id="688380at2759"/>
<accession>A0A811RGY2</accession>
<evidence type="ECO:0000259" key="1">
    <source>
        <dbReference type="Pfam" id="PF23572"/>
    </source>
</evidence>
<proteinExistence type="predicted"/>
<dbReference type="Proteomes" id="UP000604825">
    <property type="component" value="Unassembled WGS sequence"/>
</dbReference>
<dbReference type="Pfam" id="PF23572">
    <property type="entry name" value="GH3_C"/>
    <property type="match status" value="1"/>
</dbReference>
<gene>
    <name evidence="2" type="ORF">NCGR_LOCUS52394</name>
</gene>
<evidence type="ECO:0000313" key="2">
    <source>
        <dbReference type="EMBL" id="CAD6269089.1"/>
    </source>
</evidence>
<dbReference type="PANTHER" id="PTHR31901">
    <property type="entry name" value="GH3 DOMAIN-CONTAINING PROTEIN"/>
    <property type="match status" value="1"/>
</dbReference>
<dbReference type="PANTHER" id="PTHR31901:SF60">
    <property type="match status" value="1"/>
</dbReference>
<dbReference type="GO" id="GO:0005737">
    <property type="term" value="C:cytoplasm"/>
    <property type="evidence" value="ECO:0007669"/>
    <property type="project" value="TreeGrafter"/>
</dbReference>
<dbReference type="AlphaFoldDB" id="A0A811RGY2"/>
<sequence length="205" mass="21864">MADSSTISAATTRQPAASSSLSQVTTDAEKLAFIEEVTTNVDAVQERVLAVDRAASALLRPRGAAVADYTSRACVETAPGHYVIYWELEGFTITITAAAKDVLDRCCLEMEEALGSVYRQSRVADGSVGPLEIRVVRPGTFEELADYAVSRGASVGQYKVPRCVTAPAVVGLLDSRVVSSHLSPALPHWTPGRRFQSNSSDGDKC</sequence>
<dbReference type="InterPro" id="IPR055378">
    <property type="entry name" value="GH3_C"/>
</dbReference>